<feature type="domain" description="Palmitoyltransferase DHHC" evidence="9">
    <location>
        <begin position="166"/>
        <end position="283"/>
    </location>
</feature>
<organism evidence="10 11">
    <name type="scientific">Handroanthus impetiginosus</name>
    <dbReference type="NCBI Taxonomy" id="429701"/>
    <lineage>
        <taxon>Eukaryota</taxon>
        <taxon>Viridiplantae</taxon>
        <taxon>Streptophyta</taxon>
        <taxon>Embryophyta</taxon>
        <taxon>Tracheophyta</taxon>
        <taxon>Spermatophyta</taxon>
        <taxon>Magnoliopsida</taxon>
        <taxon>eudicotyledons</taxon>
        <taxon>Gunneridae</taxon>
        <taxon>Pentapetalae</taxon>
        <taxon>asterids</taxon>
        <taxon>lamiids</taxon>
        <taxon>Lamiales</taxon>
        <taxon>Bignoniaceae</taxon>
        <taxon>Crescentiina</taxon>
        <taxon>Tabebuia alliance</taxon>
        <taxon>Handroanthus</taxon>
    </lineage>
</organism>
<feature type="transmembrane region" description="Helical" evidence="8">
    <location>
        <begin position="109"/>
        <end position="128"/>
    </location>
</feature>
<keyword evidence="6 8" id="KW-0472">Membrane</keyword>
<keyword evidence="5 8" id="KW-1133">Transmembrane helix</keyword>
<dbReference type="GO" id="GO:0006612">
    <property type="term" value="P:protein targeting to membrane"/>
    <property type="evidence" value="ECO:0007669"/>
    <property type="project" value="TreeGrafter"/>
</dbReference>
<evidence type="ECO:0000256" key="6">
    <source>
        <dbReference type="ARBA" id="ARBA00023136"/>
    </source>
</evidence>
<comment type="domain">
    <text evidence="8">The DHHC domain is required for palmitoyltransferase activity.</text>
</comment>
<keyword evidence="4 8" id="KW-0812">Transmembrane</keyword>
<feature type="transmembrane region" description="Helical" evidence="8">
    <location>
        <begin position="82"/>
        <end position="103"/>
    </location>
</feature>
<accession>A0A2G9HWW3</accession>
<evidence type="ECO:0000256" key="5">
    <source>
        <dbReference type="ARBA" id="ARBA00022989"/>
    </source>
</evidence>
<feature type="transmembrane region" description="Helical" evidence="8">
    <location>
        <begin position="244"/>
        <end position="265"/>
    </location>
</feature>
<protein>
    <recommendedName>
        <fullName evidence="8">S-acyltransferase</fullName>
        <ecNumber evidence="8">2.3.1.225</ecNumber>
    </recommendedName>
    <alternativeName>
        <fullName evidence="8">Palmitoyltransferase</fullName>
    </alternativeName>
</protein>
<comment type="catalytic activity">
    <reaction evidence="8">
        <text>L-cysteinyl-[protein] + hexadecanoyl-CoA = S-hexadecanoyl-L-cysteinyl-[protein] + CoA</text>
        <dbReference type="Rhea" id="RHEA:36683"/>
        <dbReference type="Rhea" id="RHEA-COMP:10131"/>
        <dbReference type="Rhea" id="RHEA-COMP:11032"/>
        <dbReference type="ChEBI" id="CHEBI:29950"/>
        <dbReference type="ChEBI" id="CHEBI:57287"/>
        <dbReference type="ChEBI" id="CHEBI:57379"/>
        <dbReference type="ChEBI" id="CHEBI:74151"/>
        <dbReference type="EC" id="2.3.1.225"/>
    </reaction>
</comment>
<feature type="transmembrane region" description="Helical" evidence="8">
    <location>
        <begin position="49"/>
        <end position="70"/>
    </location>
</feature>
<feature type="transmembrane region" description="Helical" evidence="8">
    <location>
        <begin position="200"/>
        <end position="224"/>
    </location>
</feature>
<comment type="subcellular location">
    <subcellularLocation>
        <location evidence="1">Endomembrane system</location>
        <topology evidence="1">Multi-pass membrane protein</topology>
    </subcellularLocation>
</comment>
<sequence>MQEADEQGLSYQSPKWKSSIISCLVSLISVFFTQFTLSLLPLFLPISSFLALLPLSALLLVIVVGIGRFCKRVAGVRASAPAFVFFSIILIWAFYIYVVRQVISSLVDIAFNIEVIMVIIGLCCIMSLDPGFVTRHSSCQDELEQSPLCKVESQQEESRADKVFTTHRRARYCKHCKNYVVGFDHHCPAFGNCIGQRNHLLFIVLLIGFVVCEATFVACASQFTAESPTLYEVGREQATTFSNLVLGTTLFCLIQVLWQVVFVLWHVYCACFNIKTDEWINWKKYPEFQIKIISHAGQA</sequence>
<dbReference type="InterPro" id="IPR001594">
    <property type="entry name" value="Palmitoyltrfase_DHHC"/>
</dbReference>
<dbReference type="Proteomes" id="UP000231279">
    <property type="component" value="Unassembled WGS sequence"/>
</dbReference>
<evidence type="ECO:0000256" key="2">
    <source>
        <dbReference type="ARBA" id="ARBA00008574"/>
    </source>
</evidence>
<dbReference type="EMBL" id="NKXS01000842">
    <property type="protein sequence ID" value="PIN22006.1"/>
    <property type="molecule type" value="Genomic_DNA"/>
</dbReference>
<dbReference type="PANTHER" id="PTHR22883">
    <property type="entry name" value="ZINC FINGER DHHC DOMAIN CONTAINING PROTEIN"/>
    <property type="match status" value="1"/>
</dbReference>
<feature type="transmembrane region" description="Helical" evidence="8">
    <location>
        <begin position="20"/>
        <end position="43"/>
    </location>
</feature>
<evidence type="ECO:0000256" key="8">
    <source>
        <dbReference type="RuleBase" id="RU079119"/>
    </source>
</evidence>
<evidence type="ECO:0000256" key="3">
    <source>
        <dbReference type="ARBA" id="ARBA00022679"/>
    </source>
</evidence>
<proteinExistence type="inferred from homology"/>
<dbReference type="GO" id="GO:0005794">
    <property type="term" value="C:Golgi apparatus"/>
    <property type="evidence" value="ECO:0007669"/>
    <property type="project" value="TreeGrafter"/>
</dbReference>
<comment type="caution">
    <text evidence="10">The sequence shown here is derived from an EMBL/GenBank/DDBJ whole genome shotgun (WGS) entry which is preliminary data.</text>
</comment>
<name>A0A2G9HWW3_9LAMI</name>
<evidence type="ECO:0000256" key="7">
    <source>
        <dbReference type="ARBA" id="ARBA00023315"/>
    </source>
</evidence>
<evidence type="ECO:0000259" key="9">
    <source>
        <dbReference type="Pfam" id="PF01529"/>
    </source>
</evidence>
<dbReference type="OrthoDB" id="331948at2759"/>
<dbReference type="PANTHER" id="PTHR22883:SF127">
    <property type="entry name" value="ZDHHC-TYPE PALMITOYLTRANSFERASE 3-RELATED"/>
    <property type="match status" value="1"/>
</dbReference>
<dbReference type="GO" id="GO:0005783">
    <property type="term" value="C:endoplasmic reticulum"/>
    <property type="evidence" value="ECO:0007669"/>
    <property type="project" value="TreeGrafter"/>
</dbReference>
<dbReference type="STRING" id="429701.A0A2G9HWW3"/>
<keyword evidence="3 8" id="KW-0808">Transferase</keyword>
<comment type="similarity">
    <text evidence="2 8">Belongs to the DHHC palmitoyltransferase family.</text>
</comment>
<dbReference type="EC" id="2.3.1.225" evidence="8"/>
<keyword evidence="11" id="KW-1185">Reference proteome</keyword>
<dbReference type="InterPro" id="IPR039859">
    <property type="entry name" value="PFA4/ZDH16/20/ERF2-like"/>
</dbReference>
<dbReference type="Pfam" id="PF01529">
    <property type="entry name" value="DHHC"/>
    <property type="match status" value="1"/>
</dbReference>
<dbReference type="AlphaFoldDB" id="A0A2G9HWW3"/>
<dbReference type="GO" id="GO:0019706">
    <property type="term" value="F:protein-cysteine S-palmitoyltransferase activity"/>
    <property type="evidence" value="ECO:0007669"/>
    <property type="project" value="UniProtKB-EC"/>
</dbReference>
<reference evidence="11" key="1">
    <citation type="journal article" date="2018" name="Gigascience">
        <title>Genome assembly of the Pink Ipe (Handroanthus impetiginosus, Bignoniaceae), a highly valued, ecologically keystone Neotropical timber forest tree.</title>
        <authorList>
            <person name="Silva-Junior O.B."/>
            <person name="Grattapaglia D."/>
            <person name="Novaes E."/>
            <person name="Collevatti R.G."/>
        </authorList>
    </citation>
    <scope>NUCLEOTIDE SEQUENCE [LARGE SCALE GENOMIC DNA]</scope>
    <source>
        <strain evidence="11">cv. UFG-1</strain>
    </source>
</reference>
<gene>
    <name evidence="10" type="ORF">CDL12_05285</name>
</gene>
<dbReference type="PROSITE" id="PS50216">
    <property type="entry name" value="DHHC"/>
    <property type="match status" value="1"/>
</dbReference>
<evidence type="ECO:0000313" key="10">
    <source>
        <dbReference type="EMBL" id="PIN22006.1"/>
    </source>
</evidence>
<evidence type="ECO:0000313" key="11">
    <source>
        <dbReference type="Proteomes" id="UP000231279"/>
    </source>
</evidence>
<keyword evidence="7 8" id="KW-0012">Acyltransferase</keyword>
<evidence type="ECO:0000256" key="1">
    <source>
        <dbReference type="ARBA" id="ARBA00004127"/>
    </source>
</evidence>
<evidence type="ECO:0000256" key="4">
    <source>
        <dbReference type="ARBA" id="ARBA00022692"/>
    </source>
</evidence>